<feature type="domain" description="Hda lid" evidence="2">
    <location>
        <begin position="166"/>
        <end position="230"/>
    </location>
</feature>
<dbReference type="PANTHER" id="PTHR30050:SF5">
    <property type="entry name" value="DNAA REGULATORY INACTIVATOR HDA"/>
    <property type="match status" value="1"/>
</dbReference>
<dbReference type="SUPFAM" id="SSF52540">
    <property type="entry name" value="P-loop containing nucleoside triphosphate hydrolases"/>
    <property type="match status" value="1"/>
</dbReference>
<evidence type="ECO:0000313" key="3">
    <source>
        <dbReference type="EMBL" id="SFX51426.1"/>
    </source>
</evidence>
<proteinExistence type="predicted"/>
<name>A0A1K1XNZ4_9GAMM</name>
<dbReference type="InterPro" id="IPR017788">
    <property type="entry name" value="Hda"/>
</dbReference>
<evidence type="ECO:0000259" key="1">
    <source>
        <dbReference type="Pfam" id="PF00308"/>
    </source>
</evidence>
<evidence type="ECO:0000313" key="4">
    <source>
        <dbReference type="Proteomes" id="UP000182350"/>
    </source>
</evidence>
<protein>
    <submittedName>
        <fullName evidence="3">Regulatory inactivation of DnaA Hda protein</fullName>
    </submittedName>
</protein>
<dbReference type="EMBL" id="FPJW01000006">
    <property type="protein sequence ID" value="SFX51426.1"/>
    <property type="molecule type" value="Genomic_DNA"/>
</dbReference>
<dbReference type="NCBIfam" id="TIGR03420">
    <property type="entry name" value="DnaA_homol_Hda"/>
    <property type="match status" value="1"/>
</dbReference>
<reference evidence="3 4" key="1">
    <citation type="submission" date="2016-11" db="EMBL/GenBank/DDBJ databases">
        <authorList>
            <person name="Jaros S."/>
            <person name="Januszkiewicz K."/>
            <person name="Wedrychowicz H."/>
        </authorList>
    </citation>
    <scope>NUCLEOTIDE SEQUENCE [LARGE SCALE GENOMIC DNA]</scope>
    <source>
        <strain evidence="3 4">DSM 21637</strain>
    </source>
</reference>
<dbReference type="AlphaFoldDB" id="A0A1K1XNZ4"/>
<dbReference type="Pfam" id="PF00308">
    <property type="entry name" value="Bac_DnaA"/>
    <property type="match status" value="1"/>
</dbReference>
<dbReference type="GO" id="GO:0032297">
    <property type="term" value="P:negative regulation of DNA-templated DNA replication initiation"/>
    <property type="evidence" value="ECO:0007669"/>
    <property type="project" value="InterPro"/>
</dbReference>
<dbReference type="RefSeq" id="WP_245770423.1">
    <property type="nucleotide sequence ID" value="NZ_FPJW01000006.1"/>
</dbReference>
<feature type="domain" description="Chromosomal replication initiator protein DnaA ATPAse" evidence="1">
    <location>
        <begin position="99"/>
        <end position="159"/>
    </location>
</feature>
<organism evidence="3 4">
    <name type="scientific">Marinospirillum alkaliphilum DSM 21637</name>
    <dbReference type="NCBI Taxonomy" id="1122209"/>
    <lineage>
        <taxon>Bacteria</taxon>
        <taxon>Pseudomonadati</taxon>
        <taxon>Pseudomonadota</taxon>
        <taxon>Gammaproteobacteria</taxon>
        <taxon>Oceanospirillales</taxon>
        <taxon>Oceanospirillaceae</taxon>
        <taxon>Marinospirillum</taxon>
    </lineage>
</organism>
<sequence>MAGQKEQQHMQLTLGVGLEEALRFENFLSGPNAAVVQLLLEQLQATGFRFVYLWGGEDTGKSHLLQACKHHPGPETAFYDLAAVDVSLAALAAENAAKICIDNIQSVAGQPDWEEALFHLFNRVRDQQGLLVMAGDAPPMHLAIQLADLRSRLSWGLTYQLHRLQDDEKLAALKMRARQRGLDMPDEVARYILHRCPRRLSELFATLERLDEASLTAQRKLTIPFVRKALGW</sequence>
<dbReference type="InterPro" id="IPR055199">
    <property type="entry name" value="Hda_lid"/>
</dbReference>
<dbReference type="InterPro" id="IPR027417">
    <property type="entry name" value="P-loop_NTPase"/>
</dbReference>
<dbReference type="InterPro" id="IPR013317">
    <property type="entry name" value="DnaA_dom"/>
</dbReference>
<evidence type="ECO:0000259" key="2">
    <source>
        <dbReference type="Pfam" id="PF22688"/>
    </source>
</evidence>
<dbReference type="Gene3D" id="3.40.50.300">
    <property type="entry name" value="P-loop containing nucleotide triphosphate hydrolases"/>
    <property type="match status" value="1"/>
</dbReference>
<dbReference type="GO" id="GO:0006270">
    <property type="term" value="P:DNA replication initiation"/>
    <property type="evidence" value="ECO:0007669"/>
    <property type="project" value="TreeGrafter"/>
</dbReference>
<dbReference type="STRING" id="1122209.SAMN02745752_01954"/>
<dbReference type="Proteomes" id="UP000182350">
    <property type="component" value="Unassembled WGS sequence"/>
</dbReference>
<dbReference type="Gene3D" id="1.10.8.60">
    <property type="match status" value="1"/>
</dbReference>
<accession>A0A1K1XNZ4</accession>
<dbReference type="PANTHER" id="PTHR30050">
    <property type="entry name" value="CHROMOSOMAL REPLICATION INITIATOR PROTEIN DNAA"/>
    <property type="match status" value="1"/>
</dbReference>
<dbReference type="Pfam" id="PF22688">
    <property type="entry name" value="Hda_lid"/>
    <property type="match status" value="1"/>
</dbReference>
<keyword evidence="4" id="KW-1185">Reference proteome</keyword>
<gene>
    <name evidence="3" type="ORF">SAMN02745752_01954</name>
</gene>